<evidence type="ECO:0000256" key="4">
    <source>
        <dbReference type="SAM" id="Phobius"/>
    </source>
</evidence>
<feature type="transmembrane region" description="Helical" evidence="4">
    <location>
        <begin position="1075"/>
        <end position="1101"/>
    </location>
</feature>
<name>A0A2H1W091_SPOFR</name>
<keyword evidence="4" id="KW-1133">Transmembrane helix</keyword>
<evidence type="ECO:0000313" key="5">
    <source>
        <dbReference type="EMBL" id="SOQ46242.1"/>
    </source>
</evidence>
<keyword evidence="2" id="KW-0328">Glycosyltransferase</keyword>
<organism evidence="5">
    <name type="scientific">Spodoptera frugiperda</name>
    <name type="common">Fall armyworm</name>
    <dbReference type="NCBI Taxonomy" id="7108"/>
    <lineage>
        <taxon>Eukaryota</taxon>
        <taxon>Metazoa</taxon>
        <taxon>Ecdysozoa</taxon>
        <taxon>Arthropoda</taxon>
        <taxon>Hexapoda</taxon>
        <taxon>Insecta</taxon>
        <taxon>Pterygota</taxon>
        <taxon>Neoptera</taxon>
        <taxon>Endopterygota</taxon>
        <taxon>Lepidoptera</taxon>
        <taxon>Glossata</taxon>
        <taxon>Ditrysia</taxon>
        <taxon>Noctuoidea</taxon>
        <taxon>Noctuidae</taxon>
        <taxon>Amphipyrinae</taxon>
        <taxon>Spodoptera</taxon>
    </lineage>
</organism>
<dbReference type="GO" id="GO:0008194">
    <property type="term" value="F:UDP-glycosyltransferase activity"/>
    <property type="evidence" value="ECO:0007669"/>
    <property type="project" value="InterPro"/>
</dbReference>
<dbReference type="SUPFAM" id="SSF53756">
    <property type="entry name" value="UDP-Glycosyltransferase/glycogen phosphorylase"/>
    <property type="match status" value="3"/>
</dbReference>
<dbReference type="FunFam" id="3.40.50.2000:FF:000050">
    <property type="entry name" value="UDP-glucuronosyltransferase"/>
    <property type="match status" value="3"/>
</dbReference>
<keyword evidence="3" id="KW-0808">Transferase</keyword>
<keyword evidence="4" id="KW-0812">Transmembrane</keyword>
<dbReference type="CDD" id="cd03784">
    <property type="entry name" value="GT1_Gtf-like"/>
    <property type="match status" value="3"/>
</dbReference>
<feature type="transmembrane region" description="Helical" evidence="4">
    <location>
        <begin position="6"/>
        <end position="24"/>
    </location>
</feature>
<dbReference type="InterPro" id="IPR035595">
    <property type="entry name" value="UDP_glycos_trans_CS"/>
</dbReference>
<dbReference type="PROSITE" id="PS00375">
    <property type="entry name" value="UDPGT"/>
    <property type="match status" value="2"/>
</dbReference>
<evidence type="ECO:0000256" key="1">
    <source>
        <dbReference type="ARBA" id="ARBA00009995"/>
    </source>
</evidence>
<dbReference type="Pfam" id="PF00201">
    <property type="entry name" value="UDPGT"/>
    <property type="match status" value="3"/>
</dbReference>
<gene>
    <name evidence="5" type="ORF">SFRICE_000208</name>
</gene>
<keyword evidence="4" id="KW-0472">Membrane</keyword>
<dbReference type="InterPro" id="IPR002213">
    <property type="entry name" value="UDP_glucos_trans"/>
</dbReference>
<proteinExistence type="inferred from homology"/>
<dbReference type="PANTHER" id="PTHR48043:SF114">
    <property type="entry name" value="IP04436P-RELATED"/>
    <property type="match status" value="1"/>
</dbReference>
<reference evidence="5" key="1">
    <citation type="submission" date="2016-07" db="EMBL/GenBank/DDBJ databases">
        <authorList>
            <person name="Bretaudeau A."/>
        </authorList>
    </citation>
    <scope>NUCLEOTIDE SEQUENCE</scope>
    <source>
        <strain evidence="5">Rice</strain>
        <tissue evidence="5">Whole body</tissue>
    </source>
</reference>
<accession>A0A2H1W091</accession>
<sequence length="1586" mass="180926">MTKQTIFVFYFIATIFATDCYKILGIFPSLDRNNYLTYRGLFRELANRDHEVTLISHFQMPDAPATYKEILLSDALHHVFKGLSYESVIVNEVSRVPFETLVATKSGNDDCKTLMNNHEVLHMIRTRPRFDVILVESYNSDCALALAANLSAPYIAFNPQPLQAWQYNRLGINYNSAYVTQSGLPYGKEPWYFERLKSYILYHITNWVYYVGSQVTDHVYLYKYLGDDLPSLESIASNASLVFVNTHQSVYGDVARPDNVIDIGGIHMRPPKIIPTEIERFINEAEHGVIYVNLGSTVKDSTLPGDKLNELLSTFGKLPLRVLWKWDGDNLQLPRNVMTMRWFPQYDILKHDNIKAFVSHAGILSTIEAIDAGIPVVAIPLFGDQYGNAAALQDAGMATIVHYQDLKKEYLLDAINEVLDPVWQRRAKLVSRLWHDRPMSPMESAVYWTEYVARYQGAPNLQPGAPKAPFYQQLQLDVLAFIGLVLYILSYVVCKILSVICCCCCQKQPQAEFVEETSALFSQVLSLNILGVFPYQGKSHFFVFAPYLKELARRGHNLTVISYFPLKEPIDNYHDISLAGKTKILEDVFPIYRSYWTIIQISFFLTNSGQENCITLLEDENVQNLWKTKQKFDLVLVELFNSDCALGLAHQLGAPVVGLTSHVLMPWHYEDYGIQYNPSYVPMLFLEGGTKPTLYQRIERSILHMYFIYLHKLTCRRNNQKTLAQYFDDVPPLDDLAKNVKMLLLYTNYVLTGSGLYPPNVHEVGGYHVTKPKELPQDLKKFIEESEHGVIYISFGSMLRATSTPKDKVQAIIDAVSEIPQRIIWKWEEKNLPGNPKNIYISKWLPQNEILAHPKVLAFYSHCGMLGTTEAIHYGVPMIGMPIFGDQPSNAAAIEENGFGVQIHIKDLTKELLLEKLRIVLNPEFRRRVKERSKVWHDRPLSAMETAIFWTEYAARNANYTFGTAAATVPLYQYRMWDVTAVILAILAIFFYSLKTVISLVRKRREDRSCSKYSGRLAFDRRNTYNASEFVGRDSLDSVYRRRPQSRHRPAPCFAHYSRHAPLTAFKYSIMKPGALIATILSLLVLTDYAYSLNILGIFPYQGKSHFIVFRVYLRELARRGHNVTVISHFPEQDPPGNYHDISLAGSTEAIEGAGPFQSSYLVLLGVSWFLAHTGVQNCDTMLASDRVQSLIKEKPKFDVIVVEQFNSDCALGVAHKFGAPVVGIMSHILMPYHYQRLGIPYNPAYVPFHFLEGGTKPTLYQRVERTIFDCYFRTLFKYYTQRNNQNSLAKYFDDIPPLDDLARNMKFLLLYHNFVLTGSRLFPSNVIEVGGFHVVDAKPLTGDLKKFVDEAEHGVIYISFGSVVRASTMPADKVQEVLNVMKQLPQRFIWKWEDKTLLVDKNKLYTNNWLPQVDILAHPKTLAFLSHAGNGGTTEAIHYGVPMVAMPIVGDQPANAAAIEESGLGVQLQVRDLNEENLLNAFKKVLDPKFRQRAKEVSKAWHDRPLSPMDTAIYWTEFAAKHPNFTFRTAAADVPFYQYINLDVAAVLITIFILNIVVLRIVINKCRSKKQKVVTKTEKKKAKRT</sequence>
<dbReference type="InterPro" id="IPR050271">
    <property type="entry name" value="UDP-glycosyltransferase"/>
</dbReference>
<protein>
    <submittedName>
        <fullName evidence="5">SFRICE_000208</fullName>
    </submittedName>
</protein>
<dbReference type="EMBL" id="ODYU01005418">
    <property type="protein sequence ID" value="SOQ46242.1"/>
    <property type="molecule type" value="Genomic_DNA"/>
</dbReference>
<evidence type="ECO:0000256" key="3">
    <source>
        <dbReference type="ARBA" id="ARBA00022679"/>
    </source>
</evidence>
<evidence type="ECO:0000256" key="2">
    <source>
        <dbReference type="ARBA" id="ARBA00022676"/>
    </source>
</evidence>
<feature type="transmembrane region" description="Helical" evidence="4">
    <location>
        <begin position="974"/>
        <end position="994"/>
    </location>
</feature>
<comment type="similarity">
    <text evidence="1">Belongs to the UDP-glycosyltransferase family.</text>
</comment>
<dbReference type="Gene3D" id="3.40.50.2000">
    <property type="entry name" value="Glycogen Phosphorylase B"/>
    <property type="match status" value="5"/>
</dbReference>
<dbReference type="PANTHER" id="PTHR48043">
    <property type="entry name" value="EG:EG0003.4 PROTEIN-RELATED"/>
    <property type="match status" value="1"/>
</dbReference>
<feature type="transmembrane region" description="Helical" evidence="4">
    <location>
        <begin position="1545"/>
        <end position="1564"/>
    </location>
</feature>